<dbReference type="AlphaFoldDB" id="A0A964BRV2"/>
<evidence type="ECO:0000259" key="6">
    <source>
        <dbReference type="PROSITE" id="PS51755"/>
    </source>
</evidence>
<dbReference type="InterPro" id="IPR008207">
    <property type="entry name" value="Sig_transdc_His_kin_Hpt_dom"/>
</dbReference>
<gene>
    <name evidence="7" type="ORF">I4641_08975</name>
</gene>
<dbReference type="SUPFAM" id="SSF46894">
    <property type="entry name" value="C-terminal effector domain of the bipartite response regulators"/>
    <property type="match status" value="1"/>
</dbReference>
<feature type="domain" description="OmpR/PhoB-type" evidence="6">
    <location>
        <begin position="124"/>
        <end position="223"/>
    </location>
</feature>
<reference evidence="7" key="1">
    <citation type="journal article" date="2021" name="Antonie Van Leeuwenhoek">
        <title>Draft genome and description of Waterburya agarophytonicola gen. nov. sp. nov. (Pleurocapsales, Cyanobacteria): a seaweed symbiont.</title>
        <authorList>
            <person name="Bonthond G."/>
            <person name="Shalygin S."/>
            <person name="Bayer T."/>
            <person name="Weinberger F."/>
        </authorList>
    </citation>
    <scope>NUCLEOTIDE SEQUENCE</scope>
    <source>
        <strain evidence="7">KI4</strain>
    </source>
</reference>
<dbReference type="Proteomes" id="UP000729733">
    <property type="component" value="Unassembled WGS sequence"/>
</dbReference>
<dbReference type="PANTHER" id="PTHR48111">
    <property type="entry name" value="REGULATOR OF RPOS"/>
    <property type="match status" value="1"/>
</dbReference>
<dbReference type="SMART" id="SM00862">
    <property type="entry name" value="Trans_reg_C"/>
    <property type="match status" value="1"/>
</dbReference>
<dbReference type="GO" id="GO:0032993">
    <property type="term" value="C:protein-DNA complex"/>
    <property type="evidence" value="ECO:0007669"/>
    <property type="project" value="TreeGrafter"/>
</dbReference>
<dbReference type="GO" id="GO:0000156">
    <property type="term" value="F:phosphorelay response regulator activity"/>
    <property type="evidence" value="ECO:0007669"/>
    <property type="project" value="TreeGrafter"/>
</dbReference>
<feature type="domain" description="Response regulatory" evidence="5">
    <location>
        <begin position="2"/>
        <end position="116"/>
    </location>
</feature>
<dbReference type="EMBL" id="JADWDC010000017">
    <property type="protein sequence ID" value="MCC0177107.1"/>
    <property type="molecule type" value="Genomic_DNA"/>
</dbReference>
<feature type="modified residue" description="4-aspartylphosphate" evidence="2">
    <location>
        <position position="51"/>
    </location>
</feature>
<dbReference type="InterPro" id="IPR036641">
    <property type="entry name" value="HPT_dom_sf"/>
</dbReference>
<evidence type="ECO:0000313" key="7">
    <source>
        <dbReference type="EMBL" id="MCC0177107.1"/>
    </source>
</evidence>
<dbReference type="Pfam" id="PF01627">
    <property type="entry name" value="Hpt"/>
    <property type="match status" value="1"/>
</dbReference>
<feature type="DNA-binding region" description="OmpR/PhoB-type" evidence="3">
    <location>
        <begin position="124"/>
        <end position="223"/>
    </location>
</feature>
<dbReference type="Gene3D" id="1.10.10.10">
    <property type="entry name" value="Winged helix-like DNA-binding domain superfamily/Winged helix DNA-binding domain"/>
    <property type="match status" value="1"/>
</dbReference>
<evidence type="ECO:0000313" key="8">
    <source>
        <dbReference type="Proteomes" id="UP000729733"/>
    </source>
</evidence>
<evidence type="ECO:0000256" key="1">
    <source>
        <dbReference type="ARBA" id="ARBA00023125"/>
    </source>
</evidence>
<feature type="coiled-coil region" evidence="4">
    <location>
        <begin position="338"/>
        <end position="365"/>
    </location>
</feature>
<dbReference type="GO" id="GO:0005829">
    <property type="term" value="C:cytosol"/>
    <property type="evidence" value="ECO:0007669"/>
    <property type="project" value="TreeGrafter"/>
</dbReference>
<evidence type="ECO:0000259" key="5">
    <source>
        <dbReference type="PROSITE" id="PS50110"/>
    </source>
</evidence>
<feature type="domain" description="Response regulatory" evidence="5">
    <location>
        <begin position="508"/>
        <end position="624"/>
    </location>
</feature>
<sequence length="628" mass="71229">MKILLVDDDLVLVELLTKTLAQQNYAIDVATDGEQGWIYGSTYNYDLIILDWFLPKLDGIQLCQRFREHNYATPIILLTSRSGSQNKIRGLDAGADDYICKPFDVEELTARIRVLLRRLNCDFLPILRWGDLELNPCSSEIIYQGNSLSLTAKEYRLLELFLRHRQEVFSVEDIIDRLWSSTEYPAVATVRSHLRRLRQKLKQTGFPDDLIVTVRGQGYCLKAAPKVTEKEKSIDPIDLTAVSTSPPLPDKKTKHLQALTCIWEKYEPKREQQLANLAQAIDLLSADNLDLSDRLSAIIAAHSLAGNLGQFGLNLASRLAKEIEQLLQNYLSHNPKQLLLLSNNLKALEQELASKQNIITQIAQESAKNSLLILIASDDDNFAQDLIPEANSQGISTKVISTPESVKNWLEEQQLRGKKLPDAVLLKLSFAENESNSFSRQEYLALIPEFTLLIPSIPVIVIADRDRFEDRLLVARHGGKFYLTQPIDANQIITVCQKAARYSSLGKKVMIVDDDIELLKMLPTLLKPWGFELTTLDDPRQFWDVLQAVTPDLLVLDIEMPHLSGIELCKVLRTHPYWYKLPVLFLSIHQDAAISTEVFASGANDFVNKPVFPQQLAHRILHRLNLKR</sequence>
<dbReference type="CDD" id="cd00156">
    <property type="entry name" value="REC"/>
    <property type="match status" value="1"/>
</dbReference>
<organism evidence="7 8">
    <name type="scientific">Waterburya agarophytonicola KI4</name>
    <dbReference type="NCBI Taxonomy" id="2874699"/>
    <lineage>
        <taxon>Bacteria</taxon>
        <taxon>Bacillati</taxon>
        <taxon>Cyanobacteriota</taxon>
        <taxon>Cyanophyceae</taxon>
        <taxon>Pleurocapsales</taxon>
        <taxon>Hyellaceae</taxon>
        <taxon>Waterburya</taxon>
        <taxon>Waterburya agarophytonicola</taxon>
    </lineage>
</organism>
<dbReference type="PROSITE" id="PS51755">
    <property type="entry name" value="OMPR_PHOB"/>
    <property type="match status" value="1"/>
</dbReference>
<protein>
    <submittedName>
        <fullName evidence="7">Response regulator</fullName>
    </submittedName>
</protein>
<dbReference type="Gene3D" id="3.40.50.2300">
    <property type="match status" value="3"/>
</dbReference>
<keyword evidence="8" id="KW-1185">Reference proteome</keyword>
<comment type="caution">
    <text evidence="2">Lacks conserved residue(s) required for the propagation of feature annotation.</text>
</comment>
<dbReference type="CDD" id="cd00383">
    <property type="entry name" value="trans_reg_C"/>
    <property type="match status" value="1"/>
</dbReference>
<comment type="caution">
    <text evidence="7">The sequence shown here is derived from an EMBL/GenBank/DDBJ whole genome shotgun (WGS) entry which is preliminary data.</text>
</comment>
<dbReference type="InterPro" id="IPR036388">
    <property type="entry name" value="WH-like_DNA-bd_sf"/>
</dbReference>
<dbReference type="InterPro" id="IPR001867">
    <property type="entry name" value="OmpR/PhoB-type_DNA-bd"/>
</dbReference>
<dbReference type="SMART" id="SM00448">
    <property type="entry name" value="REC"/>
    <property type="match status" value="2"/>
</dbReference>
<keyword evidence="1 3" id="KW-0238">DNA-binding</keyword>
<dbReference type="InterPro" id="IPR016032">
    <property type="entry name" value="Sig_transdc_resp-reg_C-effctor"/>
</dbReference>
<dbReference type="GO" id="GO:0006355">
    <property type="term" value="P:regulation of DNA-templated transcription"/>
    <property type="evidence" value="ECO:0007669"/>
    <property type="project" value="InterPro"/>
</dbReference>
<dbReference type="Pfam" id="PF00486">
    <property type="entry name" value="Trans_reg_C"/>
    <property type="match status" value="1"/>
</dbReference>
<dbReference type="Gene3D" id="1.20.120.160">
    <property type="entry name" value="HPT domain"/>
    <property type="match status" value="1"/>
</dbReference>
<feature type="domain" description="Response regulatory" evidence="5">
    <location>
        <begin position="372"/>
        <end position="500"/>
    </location>
</feature>
<dbReference type="PANTHER" id="PTHR48111:SF15">
    <property type="entry name" value="OMPR SUBFAMILY"/>
    <property type="match status" value="1"/>
</dbReference>
<accession>A0A964BRV2</accession>
<dbReference type="SUPFAM" id="SSF47226">
    <property type="entry name" value="Histidine-containing phosphotransfer domain, HPT domain"/>
    <property type="match status" value="1"/>
</dbReference>
<evidence type="ECO:0000256" key="3">
    <source>
        <dbReference type="PROSITE-ProRule" id="PRU01091"/>
    </source>
</evidence>
<dbReference type="InterPro" id="IPR039420">
    <property type="entry name" value="WalR-like"/>
</dbReference>
<evidence type="ECO:0000256" key="4">
    <source>
        <dbReference type="SAM" id="Coils"/>
    </source>
</evidence>
<keyword evidence="2" id="KW-0597">Phosphoprotein</keyword>
<dbReference type="SUPFAM" id="SSF52172">
    <property type="entry name" value="CheY-like"/>
    <property type="match status" value="3"/>
</dbReference>
<dbReference type="Gene3D" id="6.10.250.690">
    <property type="match status" value="1"/>
</dbReference>
<proteinExistence type="predicted"/>
<evidence type="ECO:0000256" key="2">
    <source>
        <dbReference type="PROSITE-ProRule" id="PRU00169"/>
    </source>
</evidence>
<name>A0A964BRV2_9CYAN</name>
<dbReference type="InterPro" id="IPR001789">
    <property type="entry name" value="Sig_transdc_resp-reg_receiver"/>
</dbReference>
<dbReference type="PROSITE" id="PS50110">
    <property type="entry name" value="RESPONSE_REGULATORY"/>
    <property type="match status" value="3"/>
</dbReference>
<dbReference type="RefSeq" id="WP_229640146.1">
    <property type="nucleotide sequence ID" value="NZ_JADWDC010000017.1"/>
</dbReference>
<dbReference type="Pfam" id="PF00072">
    <property type="entry name" value="Response_reg"/>
    <property type="match status" value="2"/>
</dbReference>
<keyword evidence="4" id="KW-0175">Coiled coil</keyword>
<dbReference type="GO" id="GO:0000976">
    <property type="term" value="F:transcription cis-regulatory region binding"/>
    <property type="evidence" value="ECO:0007669"/>
    <property type="project" value="TreeGrafter"/>
</dbReference>
<dbReference type="InterPro" id="IPR011006">
    <property type="entry name" value="CheY-like_superfamily"/>
</dbReference>
<feature type="modified residue" description="4-aspartylphosphate" evidence="2">
    <location>
        <position position="557"/>
    </location>
</feature>